<dbReference type="GeneID" id="85318016"/>
<comment type="caution">
    <text evidence="1">The sequence shown here is derived from an EMBL/GenBank/DDBJ whole genome shotgun (WGS) entry which is preliminary data.</text>
</comment>
<dbReference type="AlphaFoldDB" id="A0AA40DPY8"/>
<protein>
    <submittedName>
        <fullName evidence="1">Uncharacterized protein</fullName>
    </submittedName>
</protein>
<accession>A0AA40DPY8</accession>
<reference evidence="1" key="1">
    <citation type="submission" date="2023-06" db="EMBL/GenBank/DDBJ databases">
        <title>Genome-scale phylogeny and comparative genomics of the fungal order Sordariales.</title>
        <authorList>
            <consortium name="Lawrence Berkeley National Laboratory"/>
            <person name="Hensen N."/>
            <person name="Bonometti L."/>
            <person name="Westerberg I."/>
            <person name="Brannstrom I.O."/>
            <person name="Guillou S."/>
            <person name="Cros-Aarteil S."/>
            <person name="Calhoun S."/>
            <person name="Haridas S."/>
            <person name="Kuo A."/>
            <person name="Mondo S."/>
            <person name="Pangilinan J."/>
            <person name="Riley R."/>
            <person name="LaButti K."/>
            <person name="Andreopoulos B."/>
            <person name="Lipzen A."/>
            <person name="Chen C."/>
            <person name="Yanf M."/>
            <person name="Daum C."/>
            <person name="Ng V."/>
            <person name="Clum A."/>
            <person name="Steindorff A."/>
            <person name="Ohm R."/>
            <person name="Martin F."/>
            <person name="Silar P."/>
            <person name="Natvig D."/>
            <person name="Lalanne C."/>
            <person name="Gautier V."/>
            <person name="Ament-velasquez S.L."/>
            <person name="Kruys A."/>
            <person name="Hutchinson M.I."/>
            <person name="Powell A.J."/>
            <person name="Barry K."/>
            <person name="Miller A.N."/>
            <person name="Grigoriev I.V."/>
            <person name="Debuchy R."/>
            <person name="Gladieux P."/>
            <person name="Thoren M.H."/>
            <person name="Johannesson H."/>
        </authorList>
    </citation>
    <scope>NUCLEOTIDE SEQUENCE</scope>
    <source>
        <strain evidence="1">SMH2392-1A</strain>
    </source>
</reference>
<keyword evidence="2" id="KW-1185">Reference proteome</keyword>
<evidence type="ECO:0000313" key="2">
    <source>
        <dbReference type="Proteomes" id="UP001172101"/>
    </source>
</evidence>
<dbReference type="RefSeq" id="XP_060292256.1">
    <property type="nucleotide sequence ID" value="XM_060434746.1"/>
</dbReference>
<organism evidence="1 2">
    <name type="scientific">Lasiosphaeria miniovina</name>
    <dbReference type="NCBI Taxonomy" id="1954250"/>
    <lineage>
        <taxon>Eukaryota</taxon>
        <taxon>Fungi</taxon>
        <taxon>Dikarya</taxon>
        <taxon>Ascomycota</taxon>
        <taxon>Pezizomycotina</taxon>
        <taxon>Sordariomycetes</taxon>
        <taxon>Sordariomycetidae</taxon>
        <taxon>Sordariales</taxon>
        <taxon>Lasiosphaeriaceae</taxon>
        <taxon>Lasiosphaeria</taxon>
    </lineage>
</organism>
<dbReference type="Proteomes" id="UP001172101">
    <property type="component" value="Unassembled WGS sequence"/>
</dbReference>
<sequence length="136" mass="14971">MKNERKFSAERKKKGGTWEAGCRAAGGCSEATRVFGPNVEKMNIDRIGQTLIPRLIFHEMMHSVCYGLNDHDTDGMGMAGWQYCMKLKKGAGATGAESLAYFRLWAAASPCTAAGTTQGPSHWEQYVLYAQCQARN</sequence>
<dbReference type="EMBL" id="JAUIRO010000006">
    <property type="protein sequence ID" value="KAK0708952.1"/>
    <property type="molecule type" value="Genomic_DNA"/>
</dbReference>
<name>A0AA40DPY8_9PEZI</name>
<evidence type="ECO:0000313" key="1">
    <source>
        <dbReference type="EMBL" id="KAK0708952.1"/>
    </source>
</evidence>
<gene>
    <name evidence="1" type="ORF">B0T26DRAFT_387838</name>
</gene>
<proteinExistence type="predicted"/>